<dbReference type="AlphaFoldDB" id="A0A7C2R4C3"/>
<dbReference type="PANTHER" id="PTHR34818:SF1">
    <property type="entry name" value="PROTEIN BLI-3"/>
    <property type="match status" value="1"/>
</dbReference>
<dbReference type="SUPFAM" id="SSF50475">
    <property type="entry name" value="FMN-binding split barrel"/>
    <property type="match status" value="1"/>
</dbReference>
<dbReference type="InterPro" id="IPR052917">
    <property type="entry name" value="Stress-Dev_Protein"/>
</dbReference>
<name>A0A7C2R4C3_9FLAO</name>
<dbReference type="Gene3D" id="2.30.110.10">
    <property type="entry name" value="Electron Transport, Fmn-binding Protein, Chain A"/>
    <property type="match status" value="1"/>
</dbReference>
<proteinExistence type="predicted"/>
<dbReference type="InterPro" id="IPR012349">
    <property type="entry name" value="Split_barrel_FMN-bd"/>
</dbReference>
<dbReference type="InterPro" id="IPR038725">
    <property type="entry name" value="YdaG_split_barrel_FMN-bd"/>
</dbReference>
<evidence type="ECO:0000259" key="1">
    <source>
        <dbReference type="Pfam" id="PF16242"/>
    </source>
</evidence>
<evidence type="ECO:0000313" key="2">
    <source>
        <dbReference type="EMBL" id="HER40769.1"/>
    </source>
</evidence>
<comment type="caution">
    <text evidence="2">The sequence shown here is derived from an EMBL/GenBank/DDBJ whole genome shotgun (WGS) entry which is preliminary data.</text>
</comment>
<feature type="domain" description="General stress protein FMN-binding split barrel" evidence="1">
    <location>
        <begin position="10"/>
        <end position="157"/>
    </location>
</feature>
<sequence>MSTENLNKEESIKKLKEHIDDNAVAMMITGFDKKPISAVPMYTKKMDKDGSIWFLSGRNSEHNKDLIKNNDVQLLYSNPDDMEFVSVYGEAEVTSKADVIEELYSSTDNNYFKGKDDPEVTAIKVRPQEAYYWDNKSNKFLTLLKLGVGAVTGKQQDIGEKGKMDL</sequence>
<gene>
    <name evidence="2" type="ORF">ENO10_06070</name>
</gene>
<dbReference type="EMBL" id="DSEE01000442">
    <property type="protein sequence ID" value="HER40769.1"/>
    <property type="molecule type" value="Genomic_DNA"/>
</dbReference>
<organism evidence="2">
    <name type="scientific">Salinimicrobium catena</name>
    <dbReference type="NCBI Taxonomy" id="390640"/>
    <lineage>
        <taxon>Bacteria</taxon>
        <taxon>Pseudomonadati</taxon>
        <taxon>Bacteroidota</taxon>
        <taxon>Flavobacteriia</taxon>
        <taxon>Flavobacteriales</taxon>
        <taxon>Flavobacteriaceae</taxon>
        <taxon>Salinimicrobium</taxon>
    </lineage>
</organism>
<protein>
    <submittedName>
        <fullName evidence="2">General stress protein</fullName>
    </submittedName>
</protein>
<reference evidence="2" key="1">
    <citation type="journal article" date="2020" name="mSystems">
        <title>Genome- and Community-Level Interaction Insights into Carbon Utilization and Element Cycling Functions of Hydrothermarchaeota in Hydrothermal Sediment.</title>
        <authorList>
            <person name="Zhou Z."/>
            <person name="Liu Y."/>
            <person name="Xu W."/>
            <person name="Pan J."/>
            <person name="Luo Z.H."/>
            <person name="Li M."/>
        </authorList>
    </citation>
    <scope>NUCLEOTIDE SEQUENCE [LARGE SCALE GENOMIC DNA]</scope>
    <source>
        <strain evidence="2">SpSt-1235</strain>
    </source>
</reference>
<accession>A0A7C2R4C3</accession>
<dbReference type="Proteomes" id="UP000885753">
    <property type="component" value="Unassembled WGS sequence"/>
</dbReference>
<dbReference type="Pfam" id="PF16242">
    <property type="entry name" value="Pyrid_ox_like"/>
    <property type="match status" value="1"/>
</dbReference>
<dbReference type="PANTHER" id="PTHR34818">
    <property type="entry name" value="PROTEIN BLI-3"/>
    <property type="match status" value="1"/>
</dbReference>